<organism evidence="2 3">
    <name type="scientific">Echinimonas agarilytica</name>
    <dbReference type="NCBI Taxonomy" id="1215918"/>
    <lineage>
        <taxon>Bacteria</taxon>
        <taxon>Pseudomonadati</taxon>
        <taxon>Pseudomonadota</taxon>
        <taxon>Gammaproteobacteria</taxon>
        <taxon>Alteromonadales</taxon>
        <taxon>Echinimonadaceae</taxon>
        <taxon>Echinimonas</taxon>
    </lineage>
</organism>
<dbReference type="Gene3D" id="3.40.30.10">
    <property type="entry name" value="Glutaredoxin"/>
    <property type="match status" value="1"/>
</dbReference>
<proteinExistence type="predicted"/>
<dbReference type="Gene3D" id="1.25.40.10">
    <property type="entry name" value="Tetratricopeptide repeat domain"/>
    <property type="match status" value="2"/>
</dbReference>
<dbReference type="RefSeq" id="WP_251262758.1">
    <property type="nucleotide sequence ID" value="NZ_JAMQGP010000010.1"/>
</dbReference>
<sequence length="285" mass="31764">MQATNIIDINVQNFQQVILEGSREKPVIVEFWAEGHEPCIQTATSLQKLASEFGEYIILARIDCATEQQIAMQFGVQSLPTVAVFKDGQGVDGLVGPQTEDALRELVQKFVPKEHELLLKHAQDLLTEGDFNGALPLLSRAHELAPELAIIRLTLTDACIQAGRLDLAEDLLKSIRLEDQDSYYQQLVSALELKQQAADSPEIRTLQQQVLQHPDNLDLKQQLAVQLSDVGRAEEAMKLLFDVLKKDLNALDGAVKKSFMDILATQPDGDALATSYRRKLYSLLY</sequence>
<name>A0AA41W8Z0_9GAMM</name>
<evidence type="ECO:0000313" key="2">
    <source>
        <dbReference type="EMBL" id="MCM2681274.1"/>
    </source>
</evidence>
<dbReference type="Pfam" id="PF00085">
    <property type="entry name" value="Thioredoxin"/>
    <property type="match status" value="1"/>
</dbReference>
<dbReference type="InterPro" id="IPR013766">
    <property type="entry name" value="Thioredoxin_domain"/>
</dbReference>
<keyword evidence="3" id="KW-1185">Reference proteome</keyword>
<comment type="caution">
    <text evidence="2">The sequence shown here is derived from an EMBL/GenBank/DDBJ whole genome shotgun (WGS) entry which is preliminary data.</text>
</comment>
<feature type="domain" description="Thioredoxin" evidence="1">
    <location>
        <begin position="1"/>
        <end position="112"/>
    </location>
</feature>
<dbReference type="Proteomes" id="UP001165393">
    <property type="component" value="Unassembled WGS sequence"/>
</dbReference>
<dbReference type="InterPro" id="IPR036249">
    <property type="entry name" value="Thioredoxin-like_sf"/>
</dbReference>
<dbReference type="GO" id="GO:0006950">
    <property type="term" value="P:response to stress"/>
    <property type="evidence" value="ECO:0007669"/>
    <property type="project" value="UniProtKB-ARBA"/>
</dbReference>
<accession>A0AA41W8Z0</accession>
<dbReference type="EMBL" id="JAMQGP010000010">
    <property type="protein sequence ID" value="MCM2681274.1"/>
    <property type="molecule type" value="Genomic_DNA"/>
</dbReference>
<dbReference type="SUPFAM" id="SSF52833">
    <property type="entry name" value="Thioredoxin-like"/>
    <property type="match status" value="1"/>
</dbReference>
<dbReference type="CDD" id="cd02956">
    <property type="entry name" value="ybbN"/>
    <property type="match status" value="1"/>
</dbReference>
<dbReference type="AlphaFoldDB" id="A0AA41W8Z0"/>
<evidence type="ECO:0000259" key="1">
    <source>
        <dbReference type="PROSITE" id="PS51352"/>
    </source>
</evidence>
<dbReference type="GO" id="GO:0015035">
    <property type="term" value="F:protein-disulfide reductase activity"/>
    <property type="evidence" value="ECO:0007669"/>
    <property type="project" value="TreeGrafter"/>
</dbReference>
<evidence type="ECO:0000313" key="3">
    <source>
        <dbReference type="Proteomes" id="UP001165393"/>
    </source>
</evidence>
<dbReference type="PANTHER" id="PTHR45663:SF11">
    <property type="entry name" value="GEO12009P1"/>
    <property type="match status" value="1"/>
</dbReference>
<protein>
    <submittedName>
        <fullName evidence="2">Co-chaperone YbbN</fullName>
    </submittedName>
</protein>
<dbReference type="PANTHER" id="PTHR45663">
    <property type="entry name" value="GEO12009P1"/>
    <property type="match status" value="1"/>
</dbReference>
<dbReference type="Pfam" id="PF14559">
    <property type="entry name" value="TPR_19"/>
    <property type="match status" value="1"/>
</dbReference>
<dbReference type="GO" id="GO:0005737">
    <property type="term" value="C:cytoplasm"/>
    <property type="evidence" value="ECO:0007669"/>
    <property type="project" value="TreeGrafter"/>
</dbReference>
<dbReference type="SUPFAM" id="SSF48452">
    <property type="entry name" value="TPR-like"/>
    <property type="match status" value="1"/>
</dbReference>
<dbReference type="PROSITE" id="PS51352">
    <property type="entry name" value="THIOREDOXIN_2"/>
    <property type="match status" value="1"/>
</dbReference>
<gene>
    <name evidence="2" type="ORF">NAF29_16625</name>
</gene>
<dbReference type="Pfam" id="PF14561">
    <property type="entry name" value="TPR_20"/>
    <property type="match status" value="1"/>
</dbReference>
<dbReference type="InterPro" id="IPR011990">
    <property type="entry name" value="TPR-like_helical_dom_sf"/>
</dbReference>
<reference evidence="2 3" key="1">
    <citation type="journal article" date="2013" name="Antonie Van Leeuwenhoek">
        <title>Echinimonas agarilytica gen. nov., sp. nov., a new gammaproteobacterium isolated from the sea urchin Strongylocentrotus intermedius.</title>
        <authorList>
            <person name="Nedashkovskaya O.I."/>
            <person name="Stenkova A.M."/>
            <person name="Zhukova N.V."/>
            <person name="Van Trappen S."/>
            <person name="Lee J.S."/>
            <person name="Kim S.B."/>
        </authorList>
    </citation>
    <scope>NUCLEOTIDE SEQUENCE [LARGE SCALE GENOMIC DNA]</scope>
    <source>
        <strain evidence="2 3">KMM 6351</strain>
    </source>
</reference>